<comment type="caution">
    <text evidence="6">The sequence shown here is derived from an EMBL/GenBank/DDBJ whole genome shotgun (WGS) entry which is preliminary data.</text>
</comment>
<dbReference type="SUPFAM" id="SSF54909">
    <property type="entry name" value="Dimeric alpha+beta barrel"/>
    <property type="match status" value="1"/>
</dbReference>
<feature type="domain" description="HTH asnC-type" evidence="5">
    <location>
        <begin position="12"/>
        <end position="73"/>
    </location>
</feature>
<name>A0A7J3SLN1_9CREN</name>
<dbReference type="InterPro" id="IPR011991">
    <property type="entry name" value="ArsR-like_HTH"/>
</dbReference>
<dbReference type="Pfam" id="PF13412">
    <property type="entry name" value="HTH_24"/>
    <property type="match status" value="1"/>
</dbReference>
<dbReference type="GO" id="GO:0005829">
    <property type="term" value="C:cytosol"/>
    <property type="evidence" value="ECO:0007669"/>
    <property type="project" value="TreeGrafter"/>
</dbReference>
<dbReference type="InterPro" id="IPR000485">
    <property type="entry name" value="AsnC-type_HTH_dom"/>
</dbReference>
<evidence type="ECO:0000256" key="3">
    <source>
        <dbReference type="ARBA" id="ARBA00023163"/>
    </source>
</evidence>
<dbReference type="SUPFAM" id="SSF46785">
    <property type="entry name" value="Winged helix' DNA-binding domain"/>
    <property type="match status" value="1"/>
</dbReference>
<organism evidence="6">
    <name type="scientific">Fervidicoccus fontis</name>
    <dbReference type="NCBI Taxonomy" id="683846"/>
    <lineage>
        <taxon>Archaea</taxon>
        <taxon>Thermoproteota</taxon>
        <taxon>Thermoprotei</taxon>
        <taxon>Fervidicoccales</taxon>
        <taxon>Fervidicoccaceae</taxon>
        <taxon>Fervidicoccus</taxon>
    </lineage>
</organism>
<dbReference type="GO" id="GO:0043565">
    <property type="term" value="F:sequence-specific DNA binding"/>
    <property type="evidence" value="ECO:0007669"/>
    <property type="project" value="InterPro"/>
</dbReference>
<accession>A0A7J3SLN1</accession>
<reference evidence="6" key="1">
    <citation type="journal article" date="2020" name="mSystems">
        <title>Genome- and Community-Level Interaction Insights into Carbon Utilization and Element Cycling Functions of Hydrothermarchaeota in Hydrothermal Sediment.</title>
        <authorList>
            <person name="Zhou Z."/>
            <person name="Liu Y."/>
            <person name="Xu W."/>
            <person name="Pan J."/>
            <person name="Luo Z.H."/>
            <person name="Li M."/>
        </authorList>
    </citation>
    <scope>NUCLEOTIDE SEQUENCE [LARGE SCALE GENOMIC DNA]</scope>
    <source>
        <strain evidence="6">SpSt-885</strain>
    </source>
</reference>
<proteinExistence type="predicted"/>
<keyword evidence="1" id="KW-0805">Transcription regulation</keyword>
<dbReference type="InterPro" id="IPR036390">
    <property type="entry name" value="WH_DNA-bd_sf"/>
</dbReference>
<dbReference type="PANTHER" id="PTHR30154:SF34">
    <property type="entry name" value="TRANSCRIPTIONAL REGULATOR AZLB"/>
    <property type="match status" value="1"/>
</dbReference>
<protein>
    <submittedName>
        <fullName evidence="6">Lrp/AsnC family transcriptional regulator</fullName>
    </submittedName>
</protein>
<comment type="pathway">
    <text evidence="4">Amino-acid biosynthesis.</text>
</comment>
<gene>
    <name evidence="6" type="ORF">ENW83_03540</name>
</gene>
<dbReference type="GO" id="GO:0043200">
    <property type="term" value="P:response to amino acid"/>
    <property type="evidence" value="ECO:0007669"/>
    <property type="project" value="TreeGrafter"/>
</dbReference>
<dbReference type="PROSITE" id="PS50956">
    <property type="entry name" value="HTH_ASNC_2"/>
    <property type="match status" value="1"/>
</dbReference>
<keyword evidence="2" id="KW-0238">DNA-binding</keyword>
<dbReference type="Gene3D" id="1.10.10.10">
    <property type="entry name" value="Winged helix-like DNA-binding domain superfamily/Winged helix DNA-binding domain"/>
    <property type="match status" value="1"/>
</dbReference>
<dbReference type="PANTHER" id="PTHR30154">
    <property type="entry name" value="LEUCINE-RESPONSIVE REGULATORY PROTEIN"/>
    <property type="match status" value="1"/>
</dbReference>
<evidence type="ECO:0000313" key="6">
    <source>
        <dbReference type="EMBL" id="HGZ60263.1"/>
    </source>
</evidence>
<evidence type="ECO:0000256" key="1">
    <source>
        <dbReference type="ARBA" id="ARBA00023015"/>
    </source>
</evidence>
<evidence type="ECO:0000256" key="4">
    <source>
        <dbReference type="ARBA" id="ARBA00029440"/>
    </source>
</evidence>
<dbReference type="Pfam" id="PF01037">
    <property type="entry name" value="AsnC_trans_reg"/>
    <property type="match status" value="1"/>
</dbReference>
<sequence>MPKKREIEEIVLEDVDLKIIEALASNSRSSLKEISEIVGIPISTAFSRIRRLEQLGIIKGYTLNVDQEKLGYKITAIIHFSVDGPYLEEIEKQIASKPNVIFLYDITGDFDIIAVARFKDIEELDKFVKETLKNPHIKRTTTSIALRVVKESYPHVPI</sequence>
<evidence type="ECO:0000256" key="2">
    <source>
        <dbReference type="ARBA" id="ARBA00023125"/>
    </source>
</evidence>
<dbReference type="Gene3D" id="3.30.70.920">
    <property type="match status" value="1"/>
</dbReference>
<dbReference type="EMBL" id="DTLS01000097">
    <property type="protein sequence ID" value="HGZ60263.1"/>
    <property type="molecule type" value="Genomic_DNA"/>
</dbReference>
<dbReference type="InterPro" id="IPR019887">
    <property type="entry name" value="Tscrpt_reg_AsnC/Lrp_C"/>
</dbReference>
<dbReference type="AlphaFoldDB" id="A0A7J3SLN1"/>
<dbReference type="CDD" id="cd00090">
    <property type="entry name" value="HTH_ARSR"/>
    <property type="match status" value="1"/>
</dbReference>
<dbReference type="InterPro" id="IPR036388">
    <property type="entry name" value="WH-like_DNA-bd_sf"/>
</dbReference>
<evidence type="ECO:0000259" key="5">
    <source>
        <dbReference type="PROSITE" id="PS50956"/>
    </source>
</evidence>
<dbReference type="InterPro" id="IPR019888">
    <property type="entry name" value="Tscrpt_reg_AsnC-like"/>
</dbReference>
<dbReference type="PRINTS" id="PR00033">
    <property type="entry name" value="HTHASNC"/>
</dbReference>
<dbReference type="SMART" id="SM00344">
    <property type="entry name" value="HTH_ASNC"/>
    <property type="match status" value="1"/>
</dbReference>
<keyword evidence="3" id="KW-0804">Transcription</keyword>
<dbReference type="InterPro" id="IPR011008">
    <property type="entry name" value="Dimeric_a/b-barrel"/>
</dbReference>